<dbReference type="EMBL" id="BAABCW010000003">
    <property type="protein sequence ID" value="GAA4111924.1"/>
    <property type="molecule type" value="Genomic_DNA"/>
</dbReference>
<feature type="transmembrane region" description="Helical" evidence="1">
    <location>
        <begin position="169"/>
        <end position="194"/>
    </location>
</feature>
<dbReference type="Proteomes" id="UP001500459">
    <property type="component" value="Unassembled WGS sequence"/>
</dbReference>
<proteinExistence type="predicted"/>
<keyword evidence="1" id="KW-0812">Transmembrane</keyword>
<organism evidence="2 3">
    <name type="scientific">Aquimarina addita</name>
    <dbReference type="NCBI Taxonomy" id="870485"/>
    <lineage>
        <taxon>Bacteria</taxon>
        <taxon>Pseudomonadati</taxon>
        <taxon>Bacteroidota</taxon>
        <taxon>Flavobacteriia</taxon>
        <taxon>Flavobacteriales</taxon>
        <taxon>Flavobacteriaceae</taxon>
        <taxon>Aquimarina</taxon>
    </lineage>
</organism>
<accession>A0ABP7XCV8</accession>
<evidence type="ECO:0000313" key="3">
    <source>
        <dbReference type="Proteomes" id="UP001500459"/>
    </source>
</evidence>
<feature type="transmembrane region" description="Helical" evidence="1">
    <location>
        <begin position="143"/>
        <end position="163"/>
    </location>
</feature>
<sequence length="206" mass="23535">MLYKSNYTESLSVLIAAVVLSFIKKTNTFNFVLPTPFYTWPFEFAIGFRKTFWVFLLAYGLAIIAVYVNNFNLGIFSVILSSLICSGFYGTSDPLYYIWIHNMKPKEFLIYKMKIAVIYSFLLALPIILILAVAFWNQLFIAMGFEILGIIFVLLYVLLKYAFHGEGVILLQGLVGVLCLLFPPALLIVVPYFYTKAIRNLNTILI</sequence>
<keyword evidence="1" id="KW-0472">Membrane</keyword>
<gene>
    <name evidence="2" type="ORF">GCM10022393_09960</name>
</gene>
<feature type="transmembrane region" description="Helical" evidence="1">
    <location>
        <begin position="75"/>
        <end position="97"/>
    </location>
</feature>
<feature type="transmembrane region" description="Helical" evidence="1">
    <location>
        <begin position="52"/>
        <end position="68"/>
    </location>
</feature>
<keyword evidence="1" id="KW-1133">Transmembrane helix</keyword>
<comment type="caution">
    <text evidence="2">The sequence shown here is derived from an EMBL/GenBank/DDBJ whole genome shotgun (WGS) entry which is preliminary data.</text>
</comment>
<name>A0ABP7XCV8_9FLAO</name>
<protein>
    <recommendedName>
        <fullName evidence="4">ABC transporter permease</fullName>
    </recommendedName>
</protein>
<evidence type="ECO:0000256" key="1">
    <source>
        <dbReference type="SAM" id="Phobius"/>
    </source>
</evidence>
<keyword evidence="3" id="KW-1185">Reference proteome</keyword>
<evidence type="ECO:0000313" key="2">
    <source>
        <dbReference type="EMBL" id="GAA4111924.1"/>
    </source>
</evidence>
<reference evidence="3" key="1">
    <citation type="journal article" date="2019" name="Int. J. Syst. Evol. Microbiol.">
        <title>The Global Catalogue of Microorganisms (GCM) 10K type strain sequencing project: providing services to taxonomists for standard genome sequencing and annotation.</title>
        <authorList>
            <consortium name="The Broad Institute Genomics Platform"/>
            <consortium name="The Broad Institute Genome Sequencing Center for Infectious Disease"/>
            <person name="Wu L."/>
            <person name="Ma J."/>
        </authorList>
    </citation>
    <scope>NUCLEOTIDE SEQUENCE [LARGE SCALE GENOMIC DNA]</scope>
    <source>
        <strain evidence="3">JCM 17106</strain>
    </source>
</reference>
<evidence type="ECO:0008006" key="4">
    <source>
        <dbReference type="Google" id="ProtNLM"/>
    </source>
</evidence>
<feature type="transmembrane region" description="Helical" evidence="1">
    <location>
        <begin position="117"/>
        <end position="136"/>
    </location>
</feature>